<proteinExistence type="predicted"/>
<comment type="caution">
    <text evidence="1">The sequence shown here is derived from an EMBL/GenBank/DDBJ whole genome shotgun (WGS) entry which is preliminary data.</text>
</comment>
<accession>A0A8J5UJ38</accession>
<reference evidence="1 2" key="1">
    <citation type="journal article" date="2021" name="DNA Res.">
        <title>Genome analysis of Candida subhashii reveals its hybrid nature and dual mitochondrial genome conformations.</title>
        <authorList>
            <person name="Mixao V."/>
            <person name="Hegedusova E."/>
            <person name="Saus E."/>
            <person name="Pryszcz L.P."/>
            <person name="Cillingova A."/>
            <person name="Nosek J."/>
            <person name="Gabaldon T."/>
        </authorList>
    </citation>
    <scope>NUCLEOTIDE SEQUENCE [LARGE SCALE GENOMIC DNA]</scope>
    <source>
        <strain evidence="1 2">CBS 10753</strain>
    </source>
</reference>
<gene>
    <name evidence="1" type="ORF">J8A68_002341</name>
</gene>
<dbReference type="RefSeq" id="XP_049264390.1">
    <property type="nucleotide sequence ID" value="XM_049406081.1"/>
</dbReference>
<evidence type="ECO:0000313" key="2">
    <source>
        <dbReference type="Proteomes" id="UP000694255"/>
    </source>
</evidence>
<dbReference type="Proteomes" id="UP000694255">
    <property type="component" value="Unassembled WGS sequence"/>
</dbReference>
<sequence length="83" mass="9731">MMMTMSRGFNHTFPTRQNKYLIHYRYSKTPLCEKNPPDRGGDISQYCPLDDLDPVLGLFDYEDVEDGYEHRGPKPAFFDKPLI</sequence>
<organism evidence="1 2">
    <name type="scientific">[Candida] subhashii</name>
    <dbReference type="NCBI Taxonomy" id="561895"/>
    <lineage>
        <taxon>Eukaryota</taxon>
        <taxon>Fungi</taxon>
        <taxon>Dikarya</taxon>
        <taxon>Ascomycota</taxon>
        <taxon>Saccharomycotina</taxon>
        <taxon>Pichiomycetes</taxon>
        <taxon>Debaryomycetaceae</taxon>
        <taxon>Spathaspora</taxon>
    </lineage>
</organism>
<dbReference type="AlphaFoldDB" id="A0A8J5UJ38"/>
<keyword evidence="2" id="KW-1185">Reference proteome</keyword>
<evidence type="ECO:0000313" key="1">
    <source>
        <dbReference type="EMBL" id="KAG7664158.1"/>
    </source>
</evidence>
<dbReference type="GeneID" id="73469142"/>
<protein>
    <submittedName>
        <fullName evidence="1">Uncharacterized protein</fullName>
    </submittedName>
</protein>
<dbReference type="EMBL" id="JAGSYN010000106">
    <property type="protein sequence ID" value="KAG7664158.1"/>
    <property type="molecule type" value="Genomic_DNA"/>
</dbReference>
<name>A0A8J5UJ38_9ASCO</name>